<dbReference type="PANTHER" id="PTHR46796">
    <property type="entry name" value="HTH-TYPE TRANSCRIPTIONAL ACTIVATOR RHAS-RELATED"/>
    <property type="match status" value="1"/>
</dbReference>
<feature type="domain" description="HTH araC/xylS-type" evidence="4">
    <location>
        <begin position="229"/>
        <end position="331"/>
    </location>
</feature>
<dbReference type="RefSeq" id="WP_051766733.1">
    <property type="nucleotide sequence ID" value="NZ_CP034550.1"/>
</dbReference>
<dbReference type="InterPro" id="IPR018060">
    <property type="entry name" value="HTH_AraC"/>
</dbReference>
<proteinExistence type="predicted"/>
<keyword evidence="3" id="KW-0804">Transcription</keyword>
<dbReference type="AlphaFoldDB" id="A0A5Q0GWU3"/>
<dbReference type="Gene3D" id="1.10.10.60">
    <property type="entry name" value="Homeodomain-like"/>
    <property type="match status" value="1"/>
</dbReference>
<evidence type="ECO:0000256" key="1">
    <source>
        <dbReference type="ARBA" id="ARBA00023015"/>
    </source>
</evidence>
<dbReference type="SMART" id="SM00342">
    <property type="entry name" value="HTH_ARAC"/>
    <property type="match status" value="1"/>
</dbReference>
<keyword evidence="2" id="KW-0238">DNA-binding</keyword>
<dbReference type="EMBL" id="CP034550">
    <property type="protein sequence ID" value="QFZ17994.1"/>
    <property type="molecule type" value="Genomic_DNA"/>
</dbReference>
<dbReference type="SUPFAM" id="SSF46689">
    <property type="entry name" value="Homeodomain-like"/>
    <property type="match status" value="2"/>
</dbReference>
<dbReference type="PANTHER" id="PTHR46796:SF12">
    <property type="entry name" value="HTH-TYPE DNA-BINDING TRANSCRIPTIONAL ACTIVATOR EUTR"/>
    <property type="match status" value="1"/>
</dbReference>
<dbReference type="GO" id="GO:0043565">
    <property type="term" value="F:sequence-specific DNA binding"/>
    <property type="evidence" value="ECO:0007669"/>
    <property type="project" value="InterPro"/>
</dbReference>
<keyword evidence="6" id="KW-1185">Reference proteome</keyword>
<dbReference type="Pfam" id="PF14525">
    <property type="entry name" value="AraC_binding_2"/>
    <property type="match status" value="1"/>
</dbReference>
<reference evidence="6" key="1">
    <citation type="journal article" date="2021" name="Curr. Microbiol.">
        <title>Complete genome of nocamycin-producing strain Saccharothrix syringae NRRL B-16468 reveals the biosynthetic potential for secondary metabolites.</title>
        <authorList>
            <person name="Mo X."/>
            <person name="Yang S."/>
        </authorList>
    </citation>
    <scope>NUCLEOTIDE SEQUENCE [LARGE SCALE GENOMIC DNA]</scope>
    <source>
        <strain evidence="6">ATCC 51364 / DSM 43886 / JCM 6844 / KCTC 9398 / NBRC 14523 / NRRL B-16468 / INA 2240</strain>
    </source>
</reference>
<dbReference type="PROSITE" id="PS01124">
    <property type="entry name" value="HTH_ARAC_FAMILY_2"/>
    <property type="match status" value="1"/>
</dbReference>
<dbReference type="InterPro" id="IPR035418">
    <property type="entry name" value="AraC-bd_2"/>
</dbReference>
<dbReference type="Pfam" id="PF12833">
    <property type="entry name" value="HTH_18"/>
    <property type="match status" value="1"/>
</dbReference>
<dbReference type="InterPro" id="IPR009057">
    <property type="entry name" value="Homeodomain-like_sf"/>
</dbReference>
<organism evidence="5 6">
    <name type="scientific">Saccharothrix syringae</name>
    <name type="common">Nocardiopsis syringae</name>
    <dbReference type="NCBI Taxonomy" id="103733"/>
    <lineage>
        <taxon>Bacteria</taxon>
        <taxon>Bacillati</taxon>
        <taxon>Actinomycetota</taxon>
        <taxon>Actinomycetes</taxon>
        <taxon>Pseudonocardiales</taxon>
        <taxon>Pseudonocardiaceae</taxon>
        <taxon>Saccharothrix</taxon>
    </lineage>
</organism>
<dbReference type="InterPro" id="IPR050204">
    <property type="entry name" value="AraC_XylS_family_regulators"/>
</dbReference>
<protein>
    <submittedName>
        <fullName evidence="5">AraC family transcriptional regulator</fullName>
    </submittedName>
</protein>
<dbReference type="KEGG" id="ssyi:EKG83_11325"/>
<evidence type="ECO:0000256" key="3">
    <source>
        <dbReference type="ARBA" id="ARBA00023163"/>
    </source>
</evidence>
<evidence type="ECO:0000313" key="6">
    <source>
        <dbReference type="Proteomes" id="UP000325787"/>
    </source>
</evidence>
<dbReference type="Proteomes" id="UP000325787">
    <property type="component" value="Chromosome"/>
</dbReference>
<evidence type="ECO:0000259" key="4">
    <source>
        <dbReference type="PROSITE" id="PS01124"/>
    </source>
</evidence>
<name>A0A5Q0GWU3_SACSY</name>
<sequence length="331" mass="35078">MAEGAGVPGMVPVERAELATRDMDVLADMVRELVVDHTPSFRCPDPGQAAGLIRSATAQGLNAALFRYQGFAYSAEMSPTSPPMAVTFLRGSGVIATAQEEIRPADGDVFLLPPHQPATATIDQMEAIMLRIPWAAAADLAQHHAGLPAGELRFEAMVPVSPARQRVFARTAQFICGQVTTSGAAGIHPLVLPELTRVAAAAFLETFPNTTMTAGYVPGPGWVAPAAVHRAVVFITENAAQPVTVAEIAAAAGVTGRALREAFLRYFEITPQGFLRRARLERAHADLTAAEPGSGVTVAEVARRWGWAGSSQFSAAYRQRFGVTPGRTLRG</sequence>
<evidence type="ECO:0000313" key="5">
    <source>
        <dbReference type="EMBL" id="QFZ17994.1"/>
    </source>
</evidence>
<evidence type="ECO:0000256" key="2">
    <source>
        <dbReference type="ARBA" id="ARBA00023125"/>
    </source>
</evidence>
<keyword evidence="1" id="KW-0805">Transcription regulation</keyword>
<dbReference type="GO" id="GO:0003700">
    <property type="term" value="F:DNA-binding transcription factor activity"/>
    <property type="evidence" value="ECO:0007669"/>
    <property type="project" value="InterPro"/>
</dbReference>
<gene>
    <name evidence="5" type="ORF">EKG83_11325</name>
</gene>
<accession>A0A5Q0GWU3</accession>
<dbReference type="OrthoDB" id="5464689at2"/>